<evidence type="ECO:0000313" key="2">
    <source>
        <dbReference type="EMBL" id="RNL40603.1"/>
    </source>
</evidence>
<dbReference type="InterPro" id="IPR006542">
    <property type="entry name" value="DUF1093"/>
</dbReference>
<gene>
    <name evidence="2" type="ORF">DMP06_04355</name>
</gene>
<keyword evidence="1" id="KW-0812">Transmembrane</keyword>
<dbReference type="InterPro" id="IPR036166">
    <property type="entry name" value="YxeA-like_sf"/>
</dbReference>
<keyword evidence="1" id="KW-0472">Membrane</keyword>
<dbReference type="AlphaFoldDB" id="A0A3N0B0G3"/>
<comment type="caution">
    <text evidence="2">The sequence shown here is derived from an EMBL/GenBank/DDBJ whole genome shotgun (WGS) entry which is preliminary data.</text>
</comment>
<evidence type="ECO:0000313" key="3">
    <source>
        <dbReference type="Proteomes" id="UP000269591"/>
    </source>
</evidence>
<dbReference type="Pfam" id="PF06486">
    <property type="entry name" value="DUF1093"/>
    <property type="match status" value="1"/>
</dbReference>
<dbReference type="NCBIfam" id="TIGR01655">
    <property type="entry name" value="yxeA_fam"/>
    <property type="match status" value="1"/>
</dbReference>
<reference evidence="3" key="1">
    <citation type="submission" date="2018-05" db="EMBL/GenBank/DDBJ databases">
        <title>Genome Sequencing of selected type strains of the family Eggerthellaceae.</title>
        <authorList>
            <person name="Danylec N."/>
            <person name="Stoll D.A."/>
            <person name="Doetsch A."/>
            <person name="Huch M."/>
        </authorList>
    </citation>
    <scope>NUCLEOTIDE SEQUENCE [LARGE SCALE GENOMIC DNA]</scope>
    <source>
        <strain evidence="3">DSM 24851</strain>
    </source>
</reference>
<organism evidence="2 3">
    <name type="scientific">Slackia equolifaciens</name>
    <dbReference type="NCBI Taxonomy" id="498718"/>
    <lineage>
        <taxon>Bacteria</taxon>
        <taxon>Bacillati</taxon>
        <taxon>Actinomycetota</taxon>
        <taxon>Coriobacteriia</taxon>
        <taxon>Eggerthellales</taxon>
        <taxon>Eggerthellaceae</taxon>
        <taxon>Slackia</taxon>
    </lineage>
</organism>
<name>A0A3N0B0G3_9ACTN</name>
<evidence type="ECO:0008006" key="4">
    <source>
        <dbReference type="Google" id="ProtNLM"/>
    </source>
</evidence>
<dbReference type="Gene3D" id="2.40.50.480">
    <property type="match status" value="1"/>
</dbReference>
<evidence type="ECO:0000256" key="1">
    <source>
        <dbReference type="SAM" id="Phobius"/>
    </source>
</evidence>
<feature type="transmembrane region" description="Helical" evidence="1">
    <location>
        <begin position="36"/>
        <end position="55"/>
    </location>
</feature>
<proteinExistence type="predicted"/>
<keyword evidence="3" id="KW-1185">Reference proteome</keyword>
<dbReference type="PANTHER" id="PTHR36433">
    <property type="entry name" value="HYPOTHETICAL CYTOSOLIC PROTEIN"/>
    <property type="match status" value="1"/>
</dbReference>
<keyword evidence="1" id="KW-1133">Transmembrane helix</keyword>
<dbReference type="SUPFAM" id="SSF159121">
    <property type="entry name" value="BC4932-like"/>
    <property type="match status" value="1"/>
</dbReference>
<accession>A0A3N0B0G3</accession>
<dbReference type="Proteomes" id="UP000269591">
    <property type="component" value="Unassembled WGS sequence"/>
</dbReference>
<protein>
    <recommendedName>
        <fullName evidence="4">YxeA family protein</fullName>
    </recommendedName>
</protein>
<dbReference type="PANTHER" id="PTHR36433:SF2">
    <property type="entry name" value="YXEA FAMILY PROTEIN"/>
    <property type="match status" value="1"/>
</dbReference>
<sequence>MKGLRQDAVSRLVHHGLYLIRDGIGGLRMERSSVKGLIVVIVAVAAVVGAAWFALSSVTGEGAPRYAQIDNARVHDSGDSDMPFEYTLAAYDERGRSEEVTFKTTRELRDGAYLMLRVLPIRGVVSWEEVQPQDLPQACQDALGA</sequence>
<dbReference type="EMBL" id="QIBX01000005">
    <property type="protein sequence ID" value="RNL40603.1"/>
    <property type="molecule type" value="Genomic_DNA"/>
</dbReference>